<protein>
    <submittedName>
        <fullName evidence="2">Nucleolar protein 58</fullName>
    </submittedName>
</protein>
<accession>A0AAW2ZGA7</accession>
<keyword evidence="3" id="KW-1185">Reference proteome</keyword>
<organism evidence="2 3">
    <name type="scientific">Acrasis kona</name>
    <dbReference type="NCBI Taxonomy" id="1008807"/>
    <lineage>
        <taxon>Eukaryota</taxon>
        <taxon>Discoba</taxon>
        <taxon>Heterolobosea</taxon>
        <taxon>Tetramitia</taxon>
        <taxon>Eutetramitia</taxon>
        <taxon>Acrasidae</taxon>
        <taxon>Acrasis</taxon>
    </lineage>
</organism>
<proteinExistence type="predicted"/>
<comment type="caution">
    <text evidence="2">The sequence shown here is derived from an EMBL/GenBank/DDBJ whole genome shotgun (WGS) entry which is preliminary data.</text>
</comment>
<keyword evidence="1" id="KW-0472">Membrane</keyword>
<dbReference type="AlphaFoldDB" id="A0AAW2ZGA7"/>
<keyword evidence="1" id="KW-1133">Transmembrane helix</keyword>
<dbReference type="Proteomes" id="UP001431209">
    <property type="component" value="Unassembled WGS sequence"/>
</dbReference>
<evidence type="ECO:0000313" key="3">
    <source>
        <dbReference type="Proteomes" id="UP001431209"/>
    </source>
</evidence>
<sequence length="231" mass="26374">MSETTRTRVGYKLTDSEEPVYSDNEEEENKVELLDEEEQDAVINGLRKQSRSINFVYRILFFTAGLIISLLFFYLSYESEDFGQFTGKRRSQLAHFLTAIGALLTSIRALSDKDTNETLYDEDVDPNSSIISFFSSASAFEKHSNSITTRFSKSFILVVVISVIQFLMWAGPLFDNVRIFGFDAGFKVPLLLFPLILPALAISTEYALYIISTTSSEVENLKEYKYEYKKL</sequence>
<dbReference type="EMBL" id="JAOPGA020001436">
    <property type="protein sequence ID" value="KAL0488398.1"/>
    <property type="molecule type" value="Genomic_DNA"/>
</dbReference>
<evidence type="ECO:0000256" key="1">
    <source>
        <dbReference type="SAM" id="Phobius"/>
    </source>
</evidence>
<gene>
    <name evidence="2" type="ORF">AKO1_015558</name>
</gene>
<feature type="transmembrane region" description="Helical" evidence="1">
    <location>
        <begin position="191"/>
        <end position="211"/>
    </location>
</feature>
<evidence type="ECO:0000313" key="2">
    <source>
        <dbReference type="EMBL" id="KAL0488398.1"/>
    </source>
</evidence>
<keyword evidence="1" id="KW-0812">Transmembrane</keyword>
<feature type="transmembrane region" description="Helical" evidence="1">
    <location>
        <begin position="92"/>
        <end position="110"/>
    </location>
</feature>
<feature type="transmembrane region" description="Helical" evidence="1">
    <location>
        <begin position="154"/>
        <end position="171"/>
    </location>
</feature>
<feature type="transmembrane region" description="Helical" evidence="1">
    <location>
        <begin position="55"/>
        <end position="77"/>
    </location>
</feature>
<name>A0AAW2ZGA7_9EUKA</name>
<reference evidence="2 3" key="1">
    <citation type="submission" date="2024-03" db="EMBL/GenBank/DDBJ databases">
        <title>The Acrasis kona genome and developmental transcriptomes reveal deep origins of eukaryotic multicellular pathways.</title>
        <authorList>
            <person name="Sheikh S."/>
            <person name="Fu C.-J."/>
            <person name="Brown M.W."/>
            <person name="Baldauf S.L."/>
        </authorList>
    </citation>
    <scope>NUCLEOTIDE SEQUENCE [LARGE SCALE GENOMIC DNA]</scope>
    <source>
        <strain evidence="2 3">ATCC MYA-3509</strain>
    </source>
</reference>